<dbReference type="Proteomes" id="UP001320154">
    <property type="component" value="Unassembled WGS sequence"/>
</dbReference>
<dbReference type="EMBL" id="JABFTQ010000020">
    <property type="protein sequence ID" value="MCE8049185.1"/>
    <property type="molecule type" value="Genomic_DNA"/>
</dbReference>
<evidence type="ECO:0000256" key="1">
    <source>
        <dbReference type="SAM" id="SignalP"/>
    </source>
</evidence>
<reference evidence="3" key="1">
    <citation type="submission" date="2020-05" db="EMBL/GenBank/DDBJ databases">
        <authorList>
            <person name="Wang L."/>
            <person name="Shao Z."/>
        </authorList>
    </citation>
    <scope>NUCLEOTIDE SEQUENCE</scope>
    <source>
        <strain evidence="2">MCCC 1A05748</strain>
        <strain evidence="3">MCCC 1A05776</strain>
    </source>
</reference>
<reference evidence="3 4" key="2">
    <citation type="journal article" date="2021" name="Front. Microbiol.">
        <title>Aerobic Denitrification and Heterotrophic Sulfur Oxidation in the Genus Halomonas Revealed by Six Novel Species Characterizations and Genome-Based Analysis.</title>
        <authorList>
            <person name="Wang L."/>
            <person name="Shao Z."/>
        </authorList>
    </citation>
    <scope>NUCLEOTIDE SEQUENCE</scope>
    <source>
        <strain evidence="2 4">MCCC 1A05748</strain>
        <strain evidence="3">MCCC 1A05776</strain>
    </source>
</reference>
<comment type="caution">
    <text evidence="3">The sequence shown here is derived from an EMBL/GenBank/DDBJ whole genome shotgun (WGS) entry which is preliminary data.</text>
</comment>
<proteinExistence type="predicted"/>
<dbReference type="AlphaFoldDB" id="A0AAW4YQC8"/>
<keyword evidence="1" id="KW-0732">Signal</keyword>
<accession>A0AAW4YQC8</accession>
<evidence type="ECO:0000313" key="3">
    <source>
        <dbReference type="EMBL" id="MCE8050058.1"/>
    </source>
</evidence>
<dbReference type="EMBL" id="JABFTS010000001">
    <property type="protein sequence ID" value="MCE8050058.1"/>
    <property type="molecule type" value="Genomic_DNA"/>
</dbReference>
<gene>
    <name evidence="2" type="ORF">HOP60_20975</name>
    <name evidence="3" type="ORF">HOP61_01945</name>
</gene>
<feature type="chain" id="PRO_5044003170" evidence="1">
    <location>
        <begin position="31"/>
        <end position="164"/>
    </location>
</feature>
<sequence>MRLRKHPMKRKMIVAGSLAMLMLGVAAAHASDGSLSSERLDAVLEKAAAFGFQHYQEIEAKGGDNVKIEGWLDDEWQAEVRLSLETGQTLEEERKRREGGAWGMSEDDVRMAMVAAVAEGMVEFEEIEVDRDGSIEIEGRDADGREIEVKARQGESGVVEVKRD</sequence>
<evidence type="ECO:0000313" key="2">
    <source>
        <dbReference type="EMBL" id="MCE8049185.1"/>
    </source>
</evidence>
<name>A0AAW4YQC8_9GAMM</name>
<protein>
    <submittedName>
        <fullName evidence="3">PepSY domain-containing protein</fullName>
    </submittedName>
</protein>
<evidence type="ECO:0000313" key="5">
    <source>
        <dbReference type="Proteomes" id="UP001320178"/>
    </source>
</evidence>
<dbReference type="Proteomes" id="UP001320178">
    <property type="component" value="Unassembled WGS sequence"/>
</dbReference>
<organism evidence="3 5">
    <name type="scientific">Billgrantia desiderata</name>
    <dbReference type="NCBI Taxonomy" id="52021"/>
    <lineage>
        <taxon>Bacteria</taxon>
        <taxon>Pseudomonadati</taxon>
        <taxon>Pseudomonadota</taxon>
        <taxon>Gammaproteobacteria</taxon>
        <taxon>Oceanospirillales</taxon>
        <taxon>Halomonadaceae</taxon>
        <taxon>Billgrantia</taxon>
    </lineage>
</organism>
<feature type="signal peptide" evidence="1">
    <location>
        <begin position="1"/>
        <end position="30"/>
    </location>
</feature>
<evidence type="ECO:0000313" key="4">
    <source>
        <dbReference type="Proteomes" id="UP001320154"/>
    </source>
</evidence>
<keyword evidence="4" id="KW-1185">Reference proteome</keyword>